<proteinExistence type="predicted"/>
<dbReference type="EMBL" id="CP081303">
    <property type="protein sequence ID" value="QZE12802.1"/>
    <property type="molecule type" value="Genomic_DNA"/>
</dbReference>
<dbReference type="Proteomes" id="UP000826212">
    <property type="component" value="Chromosome"/>
</dbReference>
<name>A0AC61NBF5_9BACT</name>
<protein>
    <submittedName>
        <fullName evidence="1">Superoxide dismutase, Ni</fullName>
    </submittedName>
</protein>
<reference evidence="1" key="1">
    <citation type="submission" date="2021-08" db="EMBL/GenBank/DDBJ databases">
        <title>Novel anaerobic bacterium isolated from sea squirt in East Sea, Republic of Korea.</title>
        <authorList>
            <person name="Nguyen T.H."/>
            <person name="Li Z."/>
            <person name="Lee Y.-J."/>
            <person name="Ko J."/>
            <person name="Kim S.-G."/>
        </authorList>
    </citation>
    <scope>NUCLEOTIDE SEQUENCE</scope>
    <source>
        <strain evidence="1">KCTC 25031</strain>
    </source>
</reference>
<evidence type="ECO:0000313" key="1">
    <source>
        <dbReference type="EMBL" id="QZE12802.1"/>
    </source>
</evidence>
<organism evidence="1 2">
    <name type="scientific">Halosquirtibacter laminarini</name>
    <dbReference type="NCBI Taxonomy" id="3374600"/>
    <lineage>
        <taxon>Bacteria</taxon>
        <taxon>Pseudomonadati</taxon>
        <taxon>Bacteroidota</taxon>
        <taxon>Bacteroidia</taxon>
        <taxon>Marinilabiliales</taxon>
        <taxon>Prolixibacteraceae</taxon>
        <taxon>Halosquirtibacter</taxon>
    </lineage>
</organism>
<accession>A0AC61NBF5</accession>
<sequence length="155" mass="17952">MKSIKTLILLVMVVFGVNTITPKQAVAHCEIPCGIYDDALRIKIIKEHIQTIKKSMHEIGHLSTNSKTDLQQIVRWTNNKEDHAKKIQDIMTQYFLYQRVKIGTDTASKKRQQELLLSLHEVCVYAMKCKQTLDSKMVDKLQAATLKFEKLYFNK</sequence>
<evidence type="ECO:0000313" key="2">
    <source>
        <dbReference type="Proteomes" id="UP000826212"/>
    </source>
</evidence>
<gene>
    <name evidence="1" type="ORF">K4L44_09395</name>
</gene>
<keyword evidence="2" id="KW-1185">Reference proteome</keyword>